<dbReference type="RefSeq" id="WP_344813697.1">
    <property type="nucleotide sequence ID" value="NZ_BAAAYX010000014.1"/>
</dbReference>
<dbReference type="InterPro" id="IPR004482">
    <property type="entry name" value="Mg_chelat-rel"/>
</dbReference>
<dbReference type="Pfam" id="PF13541">
    <property type="entry name" value="ChlI"/>
    <property type="match status" value="1"/>
</dbReference>
<dbReference type="SUPFAM" id="SSF52540">
    <property type="entry name" value="P-loop containing nucleoside triphosphate hydrolases"/>
    <property type="match status" value="1"/>
</dbReference>
<dbReference type="InterPro" id="IPR020568">
    <property type="entry name" value="Ribosomal_Su5_D2-typ_SF"/>
</dbReference>
<feature type="domain" description="AAA+ ATPase" evidence="2">
    <location>
        <begin position="216"/>
        <end position="399"/>
    </location>
</feature>
<accession>A0ABP7E3Q1</accession>
<dbReference type="InterPro" id="IPR003593">
    <property type="entry name" value="AAA+_ATPase"/>
</dbReference>
<evidence type="ECO:0000313" key="3">
    <source>
        <dbReference type="EMBL" id="GAA3712716.1"/>
    </source>
</evidence>
<evidence type="ECO:0000256" key="1">
    <source>
        <dbReference type="ARBA" id="ARBA00006354"/>
    </source>
</evidence>
<organism evidence="3 4">
    <name type="scientific">Microlunatus aurantiacus</name>
    <dbReference type="NCBI Taxonomy" id="446786"/>
    <lineage>
        <taxon>Bacteria</taxon>
        <taxon>Bacillati</taxon>
        <taxon>Actinomycetota</taxon>
        <taxon>Actinomycetes</taxon>
        <taxon>Propionibacteriales</taxon>
        <taxon>Propionibacteriaceae</taxon>
        <taxon>Microlunatus</taxon>
    </lineage>
</organism>
<dbReference type="Gene3D" id="3.40.50.300">
    <property type="entry name" value="P-loop containing nucleotide triphosphate hydrolases"/>
    <property type="match status" value="1"/>
</dbReference>
<proteinExistence type="inferred from homology"/>
<dbReference type="PANTHER" id="PTHR32039">
    <property type="entry name" value="MAGNESIUM-CHELATASE SUBUNIT CHLI"/>
    <property type="match status" value="1"/>
</dbReference>
<dbReference type="SUPFAM" id="SSF54211">
    <property type="entry name" value="Ribosomal protein S5 domain 2-like"/>
    <property type="match status" value="1"/>
</dbReference>
<dbReference type="EMBL" id="BAAAYX010000014">
    <property type="protein sequence ID" value="GAA3712716.1"/>
    <property type="molecule type" value="Genomic_DNA"/>
</dbReference>
<dbReference type="Gene3D" id="3.30.230.10">
    <property type="match status" value="1"/>
</dbReference>
<name>A0ABP7E3Q1_9ACTN</name>
<evidence type="ECO:0000259" key="2">
    <source>
        <dbReference type="SMART" id="SM00382"/>
    </source>
</evidence>
<dbReference type="SMART" id="SM00382">
    <property type="entry name" value="AAA"/>
    <property type="match status" value="1"/>
</dbReference>
<dbReference type="InterPro" id="IPR045006">
    <property type="entry name" value="CHLI-like"/>
</dbReference>
<sequence>MSLACAYAVALVGLDGRIVEVEAHTGPGLPRTILVGLPDTSLYEARDRCKAAVHSSRQSWPNTLLTINLSPATLPKQGSGYDLAIVTAVLAAADVVKAVELRDTVLLGELGLDGRVRPVRGVLPATLAAAQAGFRRVIVPYRQSGEAQLVDGVEVLGVASLAQLIAVLQHEPVPDAEPVDLAPPIDHRFSPDTALDLADVAGQLEAKWAVEVAAAGRHHLLFTGPPGVGKTMLAARLPGLLPELNVNEALEVSAVHSLAGFDLSDGLVRRPPYADPHHSASMASIVGGGPGLARPGAVSCAHRGVLFLDEAPEFSVKVLEALRVPLESGVINLHRSHGLTRYPARFQLVLAANPCPCGQSGTVGATCLCPPMAVRRYTAKLSAPIRDRVDITQHFRPLKRHQLRATLAQGESSASVAERVEQARDRQERRLAGTGWHANSEVTGAYLRHHLPQPDGLHLLDRAAERGLLTPRGIDKAWRVSWTIADLVGKDKPGVDEIGIALAMRQGDQLGARNADREVS</sequence>
<dbReference type="NCBIfam" id="TIGR00368">
    <property type="entry name" value="YifB family Mg chelatase-like AAA ATPase"/>
    <property type="match status" value="1"/>
</dbReference>
<dbReference type="InterPro" id="IPR025158">
    <property type="entry name" value="Mg_chelat-rel_C"/>
</dbReference>
<dbReference type="InterPro" id="IPR027417">
    <property type="entry name" value="P-loop_NTPase"/>
</dbReference>
<dbReference type="Pfam" id="PF01078">
    <property type="entry name" value="Mg_chelatase"/>
    <property type="match status" value="1"/>
</dbReference>
<dbReference type="InterPro" id="IPR000523">
    <property type="entry name" value="Mg_chelatse_chII-like_cat_dom"/>
</dbReference>
<comment type="similarity">
    <text evidence="1">Belongs to the Mg-chelatase subunits D/I family. ComM subfamily.</text>
</comment>
<dbReference type="PANTHER" id="PTHR32039:SF7">
    <property type="entry name" value="COMPETENCE PROTEIN COMM"/>
    <property type="match status" value="1"/>
</dbReference>
<keyword evidence="4" id="KW-1185">Reference proteome</keyword>
<dbReference type="Proteomes" id="UP001500051">
    <property type="component" value="Unassembled WGS sequence"/>
</dbReference>
<evidence type="ECO:0000313" key="4">
    <source>
        <dbReference type="Proteomes" id="UP001500051"/>
    </source>
</evidence>
<dbReference type="InterPro" id="IPR014721">
    <property type="entry name" value="Ribsml_uS5_D2-typ_fold_subgr"/>
</dbReference>
<gene>
    <name evidence="3" type="ORF">GCM10022204_34560</name>
</gene>
<dbReference type="Pfam" id="PF13335">
    <property type="entry name" value="Mg_chelatase_C"/>
    <property type="match status" value="1"/>
</dbReference>
<comment type="caution">
    <text evidence="3">The sequence shown here is derived from an EMBL/GenBank/DDBJ whole genome shotgun (WGS) entry which is preliminary data.</text>
</comment>
<protein>
    <submittedName>
        <fullName evidence="3">YifB family Mg chelatase-like AAA ATPase</fullName>
    </submittedName>
</protein>
<dbReference type="CDD" id="cd00009">
    <property type="entry name" value="AAA"/>
    <property type="match status" value="1"/>
</dbReference>
<reference evidence="4" key="1">
    <citation type="journal article" date="2019" name="Int. J. Syst. Evol. Microbiol.">
        <title>The Global Catalogue of Microorganisms (GCM) 10K type strain sequencing project: providing services to taxonomists for standard genome sequencing and annotation.</title>
        <authorList>
            <consortium name="The Broad Institute Genomics Platform"/>
            <consortium name="The Broad Institute Genome Sequencing Center for Infectious Disease"/>
            <person name="Wu L."/>
            <person name="Ma J."/>
        </authorList>
    </citation>
    <scope>NUCLEOTIDE SEQUENCE [LARGE SCALE GENOMIC DNA]</scope>
    <source>
        <strain evidence="4">JCM 16548</strain>
    </source>
</reference>